<reference evidence="3 4" key="1">
    <citation type="submission" date="2013-04" db="EMBL/GenBank/DDBJ databases">
        <title>The Genome Sequence of Sutterella wadsworthensis HGA0223.</title>
        <authorList>
            <consortium name="The Broad Institute Genomics Platform"/>
            <person name="Earl A."/>
            <person name="Ward D."/>
            <person name="Feldgarden M."/>
            <person name="Gevers D."/>
            <person name="Schmidt T.M."/>
            <person name="Dover J."/>
            <person name="Dai D."/>
            <person name="Walker B."/>
            <person name="Young S."/>
            <person name="Zeng Q."/>
            <person name="Gargeya S."/>
            <person name="Fitzgerald M."/>
            <person name="Haas B."/>
            <person name="Abouelleil A."/>
            <person name="Allen A.W."/>
            <person name="Alvarado L."/>
            <person name="Arachchi H.M."/>
            <person name="Berlin A.M."/>
            <person name="Chapman S.B."/>
            <person name="Gainer-Dewar J."/>
            <person name="Goldberg J."/>
            <person name="Griggs A."/>
            <person name="Gujja S."/>
            <person name="Hansen M."/>
            <person name="Howarth C."/>
            <person name="Imamovic A."/>
            <person name="Ireland A."/>
            <person name="Larimer J."/>
            <person name="McCowan C."/>
            <person name="Murphy C."/>
            <person name="Pearson M."/>
            <person name="Poon T.W."/>
            <person name="Priest M."/>
            <person name="Roberts A."/>
            <person name="Saif S."/>
            <person name="Shea T."/>
            <person name="Sisk P."/>
            <person name="Sykes S."/>
            <person name="Wortman J."/>
            <person name="Nusbaum C."/>
            <person name="Birren B."/>
        </authorList>
    </citation>
    <scope>NUCLEOTIDE SEQUENCE [LARGE SCALE GENOMIC DNA]</scope>
    <source>
        <strain evidence="3 4">HGA0223</strain>
    </source>
</reference>
<dbReference type="HOGENOM" id="CLU_2511473_0_0_4"/>
<keyword evidence="4" id="KW-1185">Reference proteome</keyword>
<dbReference type="PATRIC" id="fig|1203554.3.peg.345"/>
<dbReference type="SUPFAM" id="SSF143120">
    <property type="entry name" value="YefM-like"/>
    <property type="match status" value="1"/>
</dbReference>
<evidence type="ECO:0000313" key="4">
    <source>
        <dbReference type="Proteomes" id="UP000014400"/>
    </source>
</evidence>
<dbReference type="Proteomes" id="UP000014400">
    <property type="component" value="Unassembled WGS sequence"/>
</dbReference>
<sequence>MLTRKLSAETPELSSVAAECRRTGEPVCVTENGRPAFVMMDMASFEAREARLSAREAALAMTSAKATQAAAANGTLLAMGVVAAG</sequence>
<comment type="caution">
    <text evidence="3">The sequence shown here is derived from an EMBL/GenBank/DDBJ whole genome shotgun (WGS) entry which is preliminary data.</text>
</comment>
<protein>
    <recommendedName>
        <fullName evidence="2">Antitoxin</fullName>
    </recommendedName>
</protein>
<comment type="similarity">
    <text evidence="1 2">Belongs to the phD/YefM antitoxin family.</text>
</comment>
<dbReference type="RefSeq" id="WP_005431186.1">
    <property type="nucleotide sequence ID" value="NZ_KE150480.1"/>
</dbReference>
<name>S3C468_9BURK</name>
<evidence type="ECO:0000256" key="1">
    <source>
        <dbReference type="ARBA" id="ARBA00009981"/>
    </source>
</evidence>
<dbReference type="AlphaFoldDB" id="S3C468"/>
<dbReference type="EMBL" id="ATCF01000005">
    <property type="protein sequence ID" value="EPE01058.1"/>
    <property type="molecule type" value="Genomic_DNA"/>
</dbReference>
<dbReference type="InterPro" id="IPR006442">
    <property type="entry name" value="Antitoxin_Phd/YefM"/>
</dbReference>
<dbReference type="eggNOG" id="ENOG5030YJG">
    <property type="taxonomic scope" value="Bacteria"/>
</dbReference>
<gene>
    <name evidence="3" type="ORF">HMPREF1476_00367</name>
</gene>
<accession>S3C468</accession>
<evidence type="ECO:0000313" key="3">
    <source>
        <dbReference type="EMBL" id="EPE01058.1"/>
    </source>
</evidence>
<dbReference type="InterPro" id="IPR036165">
    <property type="entry name" value="YefM-like_sf"/>
</dbReference>
<evidence type="ECO:0000256" key="2">
    <source>
        <dbReference type="RuleBase" id="RU362080"/>
    </source>
</evidence>
<organism evidence="3 4">
    <name type="scientific">Sutterella wadsworthensis HGA0223</name>
    <dbReference type="NCBI Taxonomy" id="1203554"/>
    <lineage>
        <taxon>Bacteria</taxon>
        <taxon>Pseudomonadati</taxon>
        <taxon>Pseudomonadota</taxon>
        <taxon>Betaproteobacteria</taxon>
        <taxon>Burkholderiales</taxon>
        <taxon>Sutterellaceae</taxon>
        <taxon>Sutterella</taxon>
    </lineage>
</organism>
<proteinExistence type="inferred from homology"/>
<dbReference type="NCBIfam" id="TIGR01552">
    <property type="entry name" value="phd_fam"/>
    <property type="match status" value="1"/>
</dbReference>
<dbReference type="Pfam" id="PF02604">
    <property type="entry name" value="PhdYeFM_antitox"/>
    <property type="match status" value="1"/>
</dbReference>
<comment type="function">
    <text evidence="2">Antitoxin component of a type II toxin-antitoxin (TA) system.</text>
</comment>
<dbReference type="GeneID" id="64061792"/>